<evidence type="ECO:0000256" key="3">
    <source>
        <dbReference type="ARBA" id="ARBA00012895"/>
    </source>
</evidence>
<feature type="domain" description="DNA gyrase B subunit C-terminal" evidence="9">
    <location>
        <begin position="1"/>
        <end position="39"/>
    </location>
</feature>
<name>A0ABM7G6U6_9GAMM</name>
<comment type="similarity">
    <text evidence="2">Belongs to the type II topoisomerase GyrB family.</text>
</comment>
<keyword evidence="11" id="KW-1185">Reference proteome</keyword>
<keyword evidence="5" id="KW-0067">ATP-binding</keyword>
<dbReference type="PANTHER" id="PTHR45866:SF1">
    <property type="entry name" value="DNA GYRASE SUBUNIT B, MITOCHONDRIAL"/>
    <property type="match status" value="1"/>
</dbReference>
<sequence>MDPDSRRMLRVTIEDAVGADMMFNTLMGDDVEPRRDFIETNALVANLDV</sequence>
<evidence type="ECO:0000256" key="2">
    <source>
        <dbReference type="ARBA" id="ARBA00010708"/>
    </source>
</evidence>
<dbReference type="Gene3D" id="3.40.50.670">
    <property type="match status" value="1"/>
</dbReference>
<reference evidence="11" key="1">
    <citation type="journal article" date="2019" name="Microbiol. Resour. Announc.">
        <title>Complete Genome Sequence of Halomonas olivaria, a Moderately Halophilic Bacterium Isolated from Olive Processing Effluents, Obtained by Nanopore Sequencing.</title>
        <authorList>
            <person name="Nagata S."/>
            <person name="Ii K.M."/>
            <person name="Tsukimi T."/>
            <person name="Miura M.C."/>
            <person name="Galipon J."/>
            <person name="Arakawa K."/>
        </authorList>
    </citation>
    <scope>NUCLEOTIDE SEQUENCE [LARGE SCALE GENOMIC DNA]</scope>
    <source>
        <strain evidence="11">TYRC17</strain>
    </source>
</reference>
<dbReference type="EMBL" id="AP019416">
    <property type="protein sequence ID" value="BBI47589.1"/>
    <property type="molecule type" value="Genomic_DNA"/>
</dbReference>
<evidence type="ECO:0000256" key="4">
    <source>
        <dbReference type="ARBA" id="ARBA00022741"/>
    </source>
</evidence>
<evidence type="ECO:0000259" key="9">
    <source>
        <dbReference type="Pfam" id="PF00986"/>
    </source>
</evidence>
<dbReference type="PANTHER" id="PTHR45866">
    <property type="entry name" value="DNA GYRASE/TOPOISOMERASE SUBUNIT B"/>
    <property type="match status" value="1"/>
</dbReference>
<dbReference type="InterPro" id="IPR000565">
    <property type="entry name" value="Topo_IIA_B"/>
</dbReference>
<keyword evidence="4" id="KW-0547">Nucleotide-binding</keyword>
<dbReference type="Pfam" id="PF00986">
    <property type="entry name" value="DNA_gyraseB_C"/>
    <property type="match status" value="1"/>
</dbReference>
<evidence type="ECO:0000313" key="11">
    <source>
        <dbReference type="Proteomes" id="UP000289555"/>
    </source>
</evidence>
<keyword evidence="8" id="KW-0413">Isomerase</keyword>
<evidence type="ECO:0000256" key="7">
    <source>
        <dbReference type="ARBA" id="ARBA00023125"/>
    </source>
</evidence>
<evidence type="ECO:0000256" key="8">
    <source>
        <dbReference type="ARBA" id="ARBA00023235"/>
    </source>
</evidence>
<dbReference type="PRINTS" id="PR01159">
    <property type="entry name" value="DNAGYRASEB"/>
</dbReference>
<protein>
    <recommendedName>
        <fullName evidence="3">DNA topoisomerase (ATP-hydrolyzing)</fullName>
        <ecNumber evidence="3">5.6.2.2</ecNumber>
    </recommendedName>
</protein>
<dbReference type="Proteomes" id="UP000289555">
    <property type="component" value="Chromosome"/>
</dbReference>
<proteinExistence type="inferred from homology"/>
<organism evidence="10 11">
    <name type="scientific">Vreelandella olivaria</name>
    <dbReference type="NCBI Taxonomy" id="390919"/>
    <lineage>
        <taxon>Bacteria</taxon>
        <taxon>Pseudomonadati</taxon>
        <taxon>Pseudomonadota</taxon>
        <taxon>Gammaproteobacteria</taxon>
        <taxon>Oceanospirillales</taxon>
        <taxon>Halomonadaceae</taxon>
        <taxon>Vreelandella</taxon>
    </lineage>
</organism>
<dbReference type="SUPFAM" id="SSF56719">
    <property type="entry name" value="Type II DNA topoisomerase"/>
    <property type="match status" value="1"/>
</dbReference>
<evidence type="ECO:0000313" key="10">
    <source>
        <dbReference type="EMBL" id="BBI47589.1"/>
    </source>
</evidence>
<comment type="catalytic activity">
    <reaction evidence="1">
        <text>ATP-dependent breakage, passage and rejoining of double-stranded DNA.</text>
        <dbReference type="EC" id="5.6.2.2"/>
    </reaction>
</comment>
<evidence type="ECO:0000256" key="6">
    <source>
        <dbReference type="ARBA" id="ARBA00023029"/>
    </source>
</evidence>
<keyword evidence="6" id="KW-0799">Topoisomerase</keyword>
<keyword evidence="7" id="KW-0238">DNA-binding</keyword>
<evidence type="ECO:0000256" key="1">
    <source>
        <dbReference type="ARBA" id="ARBA00000185"/>
    </source>
</evidence>
<gene>
    <name evidence="10" type="ORF">HORIV_00100</name>
</gene>
<evidence type="ECO:0000256" key="5">
    <source>
        <dbReference type="ARBA" id="ARBA00022840"/>
    </source>
</evidence>
<dbReference type="InterPro" id="IPR013759">
    <property type="entry name" value="Topo_IIA_B_C"/>
</dbReference>
<accession>A0ABM7G6U6</accession>
<dbReference type="EC" id="5.6.2.2" evidence="3"/>
<dbReference type="InterPro" id="IPR013760">
    <property type="entry name" value="Topo_IIA-like_dom_sf"/>
</dbReference>
<dbReference type="InterPro" id="IPR002288">
    <property type="entry name" value="DNA_gyrase_B_C"/>
</dbReference>